<dbReference type="EMBL" id="JAACNO010003188">
    <property type="protein sequence ID" value="KAF4128158.1"/>
    <property type="molecule type" value="Genomic_DNA"/>
</dbReference>
<name>A0A833SIM9_PHYIN</name>
<organism evidence="1 3">
    <name type="scientific">Phytophthora infestans</name>
    <name type="common">Potato late blight agent</name>
    <name type="synonym">Botrytis infestans</name>
    <dbReference type="NCBI Taxonomy" id="4787"/>
    <lineage>
        <taxon>Eukaryota</taxon>
        <taxon>Sar</taxon>
        <taxon>Stramenopiles</taxon>
        <taxon>Oomycota</taxon>
        <taxon>Peronosporomycetes</taxon>
        <taxon>Peronosporales</taxon>
        <taxon>Peronosporaceae</taxon>
        <taxon>Phytophthora</taxon>
    </lineage>
</organism>
<reference evidence="1" key="1">
    <citation type="submission" date="2020-04" db="EMBL/GenBank/DDBJ databases">
        <title>Hybrid Assembly of Korean Phytophthora infestans isolates.</title>
        <authorList>
            <person name="Prokchorchik M."/>
            <person name="Lee Y."/>
            <person name="Seo J."/>
            <person name="Cho J.-H."/>
            <person name="Park Y.-E."/>
            <person name="Jang D.-C."/>
            <person name="Im J.-S."/>
            <person name="Choi J.-G."/>
            <person name="Park H.-J."/>
            <person name="Lee G.-B."/>
            <person name="Lee Y.-G."/>
            <person name="Hong S.-Y."/>
            <person name="Cho K."/>
            <person name="Sohn K.H."/>
        </authorList>
    </citation>
    <scope>NUCLEOTIDE SEQUENCE</scope>
    <source>
        <strain evidence="1">KR_1_A1</strain>
        <strain evidence="2">KR_2_A2</strain>
    </source>
</reference>
<sequence length="407" mass="45095">MNQTPVDVSKKLELGNYIESALRSPQLGVLGKYIAMTNKGKPGETASMIETLSARYGDDAVAKALVSAGRREDSSLELMALAQQLQSQQLYAWLDSDKSVGDVFKLLKLKNDGYEALTSRKMLVLDDYIAKFNHHYPEHQTSLLEALTKGFGGESNLVSLLNTAKQDTRTMVKARGLEAGMLKQWQDESLEPANVMKLLHLDQSVTSVLTNINLRTFLKYLKKFNGNNPTKQETLVGVMASIYGEANVAKAIVSALRAGDTNGVAAKLELQQFKGWMARHLSGEDVFRLLKIRNDDFFRHSRNLPTLDNYIQFINREKGADETLIGVLTRGFGESRLAELLMGAKSNPLLENTAIKLQNAQFSEWSGKHLAPAKFFTDIFKVEEAKASATQKEVVKGFAAYANNHSA</sequence>
<evidence type="ECO:0000313" key="1">
    <source>
        <dbReference type="EMBL" id="KAF4031989.1"/>
    </source>
</evidence>
<keyword evidence="3" id="KW-1185">Reference proteome</keyword>
<dbReference type="Proteomes" id="UP000704712">
    <property type="component" value="Unassembled WGS sequence"/>
</dbReference>
<proteinExistence type="predicted"/>
<comment type="caution">
    <text evidence="1">The sequence shown here is derived from an EMBL/GenBank/DDBJ whole genome shotgun (WGS) entry which is preliminary data.</text>
</comment>
<evidence type="ECO:0000313" key="2">
    <source>
        <dbReference type="EMBL" id="KAF4128158.1"/>
    </source>
</evidence>
<dbReference type="Proteomes" id="UP000602510">
    <property type="component" value="Unassembled WGS sequence"/>
</dbReference>
<evidence type="ECO:0008006" key="4">
    <source>
        <dbReference type="Google" id="ProtNLM"/>
    </source>
</evidence>
<dbReference type="AlphaFoldDB" id="A0A833SIM9"/>
<accession>A0A833SIM9</accession>
<gene>
    <name evidence="1" type="ORF">GN244_ATG16142</name>
    <name evidence="2" type="ORF">GN958_ATG22704</name>
</gene>
<evidence type="ECO:0000313" key="3">
    <source>
        <dbReference type="Proteomes" id="UP000602510"/>
    </source>
</evidence>
<protein>
    <recommendedName>
        <fullName evidence="4">Secreted RxLR effector peptide protein</fullName>
    </recommendedName>
</protein>
<dbReference type="EMBL" id="WSZM01000517">
    <property type="protein sequence ID" value="KAF4031989.1"/>
    <property type="molecule type" value="Genomic_DNA"/>
</dbReference>